<dbReference type="RefSeq" id="WP_141624847.1">
    <property type="nucleotide sequence ID" value="NZ_CP041242.1"/>
</dbReference>
<dbReference type="KEGG" id="lyj:FKV23_16510"/>
<evidence type="ECO:0000256" key="1">
    <source>
        <dbReference type="SAM" id="Phobius"/>
    </source>
</evidence>
<keyword evidence="1" id="KW-0472">Membrane</keyword>
<keyword evidence="3" id="KW-1185">Reference proteome</keyword>
<dbReference type="NCBIfam" id="NF041043">
    <property type="entry name" value="BPSS1780_fam"/>
    <property type="match status" value="1"/>
</dbReference>
<keyword evidence="1" id="KW-1133">Transmembrane helix</keyword>
<name>A0A514BW27_9GAMM</name>
<feature type="transmembrane region" description="Helical" evidence="1">
    <location>
        <begin position="154"/>
        <end position="176"/>
    </location>
</feature>
<protein>
    <recommendedName>
        <fullName evidence="4">DUF2189 domain-containing protein</fullName>
    </recommendedName>
</protein>
<organism evidence="2 3">
    <name type="scientific">Marilutibacter alkalisoli</name>
    <dbReference type="NCBI Taxonomy" id="2591633"/>
    <lineage>
        <taxon>Bacteria</taxon>
        <taxon>Pseudomonadati</taxon>
        <taxon>Pseudomonadota</taxon>
        <taxon>Gammaproteobacteria</taxon>
        <taxon>Lysobacterales</taxon>
        <taxon>Lysobacteraceae</taxon>
        <taxon>Marilutibacter</taxon>
    </lineage>
</organism>
<feature type="transmembrane region" description="Helical" evidence="1">
    <location>
        <begin position="26"/>
        <end position="44"/>
    </location>
</feature>
<dbReference type="Proteomes" id="UP000317199">
    <property type="component" value="Chromosome"/>
</dbReference>
<feature type="transmembrane region" description="Helical" evidence="1">
    <location>
        <begin position="224"/>
        <end position="254"/>
    </location>
</feature>
<feature type="transmembrane region" description="Helical" evidence="1">
    <location>
        <begin position="50"/>
        <end position="71"/>
    </location>
</feature>
<reference evidence="2 3" key="1">
    <citation type="submission" date="2019-06" db="EMBL/GenBank/DDBJ databases">
        <title>Lysobacter alkalisoli sp. nov. isolated from saline-alkali soil.</title>
        <authorList>
            <person name="Sun J.-Q."/>
            <person name="Xu L."/>
        </authorList>
    </citation>
    <scope>NUCLEOTIDE SEQUENCE [LARGE SCALE GENOMIC DNA]</scope>
    <source>
        <strain evidence="2 3">SJ-36</strain>
    </source>
</reference>
<evidence type="ECO:0000313" key="3">
    <source>
        <dbReference type="Proteomes" id="UP000317199"/>
    </source>
</evidence>
<accession>A0A514BW27</accession>
<dbReference type="AlphaFoldDB" id="A0A514BW27"/>
<gene>
    <name evidence="2" type="ORF">FKV23_16510</name>
</gene>
<keyword evidence="1" id="KW-0812">Transmembrane</keyword>
<proteinExistence type="predicted"/>
<dbReference type="InterPro" id="IPR047798">
    <property type="entry name" value="BPSS1780-like"/>
</dbReference>
<feature type="transmembrane region" description="Helical" evidence="1">
    <location>
        <begin position="197"/>
        <end position="218"/>
    </location>
</feature>
<evidence type="ECO:0000313" key="2">
    <source>
        <dbReference type="EMBL" id="QDH71515.1"/>
    </source>
</evidence>
<dbReference type="EMBL" id="CP041242">
    <property type="protein sequence ID" value="QDH71515.1"/>
    <property type="molecule type" value="Genomic_DNA"/>
</dbReference>
<feature type="transmembrane region" description="Helical" evidence="1">
    <location>
        <begin position="97"/>
        <end position="119"/>
    </location>
</feature>
<evidence type="ECO:0008006" key="4">
    <source>
        <dbReference type="Google" id="ProtNLM"/>
    </source>
</evidence>
<sequence>MPHINKLSASQGAQWLLDGFTLLRKAPLALGVLGLIWGGLSAIASLTGQVWMSLVLAVFGPLLFGGVIYAAREVDQGRSAQPGHLLQGLREGKMARFLVMLLPQLAALLVLALLLVAMIGSEQLQQMAEVMQKIQDSAGNPDPALLEALPVGSLFAWLVAVLVVSMVAGFFTLIAIPDVMFTDRSGFAAMGLSFRACLHNIGAVLVFMVLLVITFFALSIAANILVAVLGIALGLPIAMLIGQTLLMSVLLPLMGATIYSAWRRMLDGTAPPPMPSAGIEV</sequence>
<dbReference type="OrthoDB" id="6008063at2"/>